<dbReference type="SUPFAM" id="SSF63411">
    <property type="entry name" value="LuxS/MPP-like metallohydrolase"/>
    <property type="match status" value="4"/>
</dbReference>
<gene>
    <name evidence="2" type="ORF">IE077_001735</name>
</gene>
<sequence>MSISRANLRIRPEGHLRSIVCRQMGLFQQIRFIKTRPIFYLQRSSSLFRPSSQMNRHLSNLSRSSYSTSAHVSSTENRYVDSQGLHEIAPNVHPAFEFIKQEQVEELQLKATFYRHKATSAEVLSFTVPSTEREKVFTVGFRTPSLDATGVAHILEHSVLCGSTHFPVKEPFVELLKGSMYTFLNAMTYPDFTCYPCASVNDKDFYNIARVYLDAVLNPRAIEDPDVFNQEGCRVGLNEGEEAELLADKSSGYLNVNETSALEAEVPLVVANMTAQQPSPSLPTEGQRNRLAFKGVVYNEMKSVYSSPDALMGRAIHQSLHPNNSYRFDSGGDPEFISTLNFEKFKGYFEKFYHPSNSLLLFWGSDDVSKRLEFLDSFLKEVKPPHTHGTQATVSAQKSLDAPQWLTFEGPGSIENLEDMLSVNWLLDPEGRGSALDESKSNLSIEERFNLMILNWLLLGTSAGELHKVLTESGLGTQVIGGGLSMEHKHALFSVGLKGITPSKETPKIVETLVLDTLKKCAMHGFSEQAITSALNSCEFELREFNTGMLPKGLLIILRSLSEWTAGRSPVDIWRFEKPFEQLRHRLKSGEPVFENLIKKEILHFLIFKVFLANVLACVLSFSFICRFLLENTHRVTLHLVADGNYVQKRAHIEREKLQNIEKTMNADDFAVLQKKESFLQQKQMAEDSIENLNTLPSLRIEDLDKQTSEIPTEELSISNVTVLTHCLPTAGILYAELFFDLKDIPASELPLLVLYADLIKEAGTSAMSETDLIYSIGAHTGGLSTGVSMQSKFEGIGKIVDPSKILGYFGVHGKVRHKKKAMKHKSENLLHLMQSIVTDARLDNSKRAIELLKEHLSAHEAHIIQAGDHFGVKHILSEFTAAGYVSERLSGFSLVSSLRNLIKEVETSTPLSVVYSAETNWPLVEMRLRNLQNTLISRKRMLINLTGDKETLDRVLSNSNALLRRDLLEGIPESSEGTVLMPVPAFGWQSPSEDRRGDMTLPTPVEGFSVPTQVNFVNLGGRLFASGERCNSGASSVISQALTTGYLWDTIRVVGGAYGVRFRFDPISGCYCFSSHRDPSIEKTLLSYKDAPSAIHHMAQHMSSNPKALTRSIIGALRDVDRPLQADRKGQKAFWQFVQQETTADRQQYREEILQTTPSHFKEFAERLDEALNRKTFPQMAAIVASEERLKSFINSNTFSSNIHLKNVFVDINAV</sequence>
<dbReference type="Proteomes" id="UP000823046">
    <property type="component" value="Unassembled WGS sequence"/>
</dbReference>
<evidence type="ECO:0000313" key="3">
    <source>
        <dbReference type="Proteomes" id="UP000823046"/>
    </source>
</evidence>
<dbReference type="PANTHER" id="PTHR43016">
    <property type="entry name" value="PRESEQUENCE PROTEASE"/>
    <property type="match status" value="1"/>
</dbReference>
<dbReference type="InterPro" id="IPR007863">
    <property type="entry name" value="Peptidase_M16_C"/>
</dbReference>
<reference evidence="2 3" key="1">
    <citation type="journal article" date="2020" name="bioRxiv">
        <title>Metabolic contributions of an alphaproteobacterial endosymbiont in the apicomplexan Cardiosporidium cionae.</title>
        <authorList>
            <person name="Hunter E.S."/>
            <person name="Paight C.J."/>
            <person name="Lane C.E."/>
        </authorList>
    </citation>
    <scope>NUCLEOTIDE SEQUENCE [LARGE SCALE GENOMIC DNA]</scope>
    <source>
        <strain evidence="2">ESH_2018</strain>
    </source>
</reference>
<dbReference type="InterPro" id="IPR011249">
    <property type="entry name" value="Metalloenz_LuxS/M16"/>
</dbReference>
<dbReference type="PANTHER" id="PTHR43016:SF13">
    <property type="entry name" value="PRESEQUENCE PROTEASE, MITOCHONDRIAL"/>
    <property type="match status" value="1"/>
</dbReference>
<comment type="caution">
    <text evidence="2">The sequence shown here is derived from an EMBL/GenBank/DDBJ whole genome shotgun (WGS) entry which is preliminary data.</text>
</comment>
<dbReference type="Pfam" id="PF05193">
    <property type="entry name" value="Peptidase_M16_C"/>
    <property type="match status" value="1"/>
</dbReference>
<dbReference type="InterPro" id="IPR013578">
    <property type="entry name" value="Peptidase_M16C_assoc"/>
</dbReference>
<feature type="domain" description="Peptidase M16C associated" evidence="1">
    <location>
        <begin position="640"/>
        <end position="902"/>
    </location>
</feature>
<proteinExistence type="predicted"/>
<accession>A0ABQ7JDH1</accession>
<dbReference type="SMART" id="SM01264">
    <property type="entry name" value="M16C_associated"/>
    <property type="match status" value="1"/>
</dbReference>
<dbReference type="Gene3D" id="3.30.830.10">
    <property type="entry name" value="Metalloenzyme, LuxS/M16 peptidase-like"/>
    <property type="match status" value="4"/>
</dbReference>
<evidence type="ECO:0000259" key="1">
    <source>
        <dbReference type="SMART" id="SM01264"/>
    </source>
</evidence>
<protein>
    <submittedName>
        <fullName evidence="2">Peptidase M16 inactive domain-containing protein</fullName>
    </submittedName>
</protein>
<organism evidence="2 3">
    <name type="scientific">Cardiosporidium cionae</name>
    <dbReference type="NCBI Taxonomy" id="476202"/>
    <lineage>
        <taxon>Eukaryota</taxon>
        <taxon>Sar</taxon>
        <taxon>Alveolata</taxon>
        <taxon>Apicomplexa</taxon>
        <taxon>Aconoidasida</taxon>
        <taxon>Nephromycida</taxon>
        <taxon>Cardiosporidium</taxon>
    </lineage>
</organism>
<evidence type="ECO:0000313" key="2">
    <source>
        <dbReference type="EMBL" id="KAF8821680.1"/>
    </source>
</evidence>
<dbReference type="InterPro" id="IPR055130">
    <property type="entry name" value="PreP_C"/>
</dbReference>
<dbReference type="EMBL" id="JADAQX010000146">
    <property type="protein sequence ID" value="KAF8821680.1"/>
    <property type="molecule type" value="Genomic_DNA"/>
</dbReference>
<dbReference type="Pfam" id="PF22516">
    <property type="entry name" value="PreP_C"/>
    <property type="match status" value="1"/>
</dbReference>
<dbReference type="Pfam" id="PF08367">
    <property type="entry name" value="M16C_assoc"/>
    <property type="match status" value="1"/>
</dbReference>
<keyword evidence="3" id="KW-1185">Reference proteome</keyword>
<name>A0ABQ7JDH1_9APIC</name>